<evidence type="ECO:0000313" key="1">
    <source>
        <dbReference type="EMBL" id="TYA71419.1"/>
    </source>
</evidence>
<comment type="caution">
    <text evidence="1">The sequence shown here is derived from an EMBL/GenBank/DDBJ whole genome shotgun (WGS) entry which is preliminary data.</text>
</comment>
<organism evidence="1 2">
    <name type="scientific">Seonamhaeicola marinus</name>
    <dbReference type="NCBI Taxonomy" id="1912246"/>
    <lineage>
        <taxon>Bacteria</taxon>
        <taxon>Pseudomonadati</taxon>
        <taxon>Bacteroidota</taxon>
        <taxon>Flavobacteriia</taxon>
        <taxon>Flavobacteriales</taxon>
        <taxon>Flavobacteriaceae</taxon>
    </lineage>
</organism>
<reference evidence="1 2" key="1">
    <citation type="submission" date="2019-08" db="EMBL/GenBank/DDBJ databases">
        <title>Seonamhaeicola sediminis sp. nov., isolated from marine sediment.</title>
        <authorList>
            <person name="Cao W.R."/>
        </authorList>
    </citation>
    <scope>NUCLEOTIDE SEQUENCE [LARGE SCALE GENOMIC DNA]</scope>
    <source>
        <strain evidence="1 2">B011</strain>
    </source>
</reference>
<keyword evidence="2" id="KW-1185">Reference proteome</keyword>
<dbReference type="SUPFAM" id="SSF53756">
    <property type="entry name" value="UDP-Glycosyltransferase/glycogen phosphorylase"/>
    <property type="match status" value="1"/>
</dbReference>
<dbReference type="AlphaFoldDB" id="A0A5D0HM82"/>
<evidence type="ECO:0000313" key="2">
    <source>
        <dbReference type="Proteomes" id="UP000323930"/>
    </source>
</evidence>
<protein>
    <submittedName>
        <fullName evidence="1">Glycosyltransferase family 4 protein</fullName>
    </submittedName>
</protein>
<sequence>MIVESIDVNDSSASKGRVALIRSLSKLGIRLTVLHYTRKDIHLKDIECIAIPEIRNSFLFVLSRIQRLIQRYLKVNLAKRLEPLFGFSFTYFNDVNSIISAIKNINFSEVDHVLTLSKAASYRPHYAINKITALHDKWLAYIHDPFPFSYYPQPYRFKEPGYKIKEAFFKEVTTNAKYTIFPSLLLKEWMGQFFDNCNRNGVIIPHQQFELNTEKIKLPDFLDTNRFTLLHAGGLLNARNPEGLLKGLLLFFQKYPEYRDDVQLILIGNTTRFSNMLSAFHEEMPELIVVDKTVPFNDVYAIQMMVSVNIILETKSDISPFLPGKFPHCVSANKKIMSLSPFESEVRRLLGPDYPYVAEIDDVAKIANIIEELYFLWKNNPDNLLLNRDDLDYYLSEKYLKEVIDNFNE</sequence>
<gene>
    <name evidence="1" type="ORF">FUA24_17700</name>
</gene>
<proteinExistence type="predicted"/>
<dbReference type="GO" id="GO:0016740">
    <property type="term" value="F:transferase activity"/>
    <property type="evidence" value="ECO:0007669"/>
    <property type="project" value="UniProtKB-KW"/>
</dbReference>
<name>A0A5D0HM82_9FLAO</name>
<dbReference type="Proteomes" id="UP000323930">
    <property type="component" value="Unassembled WGS sequence"/>
</dbReference>
<accession>A0A5D0HM82</accession>
<dbReference type="RefSeq" id="WP_187388322.1">
    <property type="nucleotide sequence ID" value="NZ_VSDQ01000718.1"/>
</dbReference>
<dbReference type="EMBL" id="VSDQ01000718">
    <property type="protein sequence ID" value="TYA71419.1"/>
    <property type="molecule type" value="Genomic_DNA"/>
</dbReference>
<keyword evidence="1" id="KW-0808">Transferase</keyword>